<evidence type="ECO:0000256" key="3">
    <source>
        <dbReference type="ARBA" id="ARBA00023125"/>
    </source>
</evidence>
<protein>
    <submittedName>
        <fullName evidence="6">LysR family transcriptional regulator</fullName>
    </submittedName>
</protein>
<dbReference type="Gene3D" id="3.40.190.290">
    <property type="match status" value="1"/>
</dbReference>
<dbReference type="RefSeq" id="WP_134757194.1">
    <property type="nucleotide sequence ID" value="NZ_CP038150.1"/>
</dbReference>
<dbReference type="AlphaFoldDB" id="A0A4P7D5D6"/>
<dbReference type="PROSITE" id="PS50931">
    <property type="entry name" value="HTH_LYSR"/>
    <property type="match status" value="1"/>
</dbReference>
<dbReference type="Pfam" id="PF03466">
    <property type="entry name" value="LysR_substrate"/>
    <property type="match status" value="1"/>
</dbReference>
<feature type="domain" description="HTH lysR-type" evidence="5">
    <location>
        <begin position="1"/>
        <end position="59"/>
    </location>
</feature>
<dbReference type="OrthoDB" id="8705920at2"/>
<dbReference type="SUPFAM" id="SSF46785">
    <property type="entry name" value="Winged helix' DNA-binding domain"/>
    <property type="match status" value="1"/>
</dbReference>
<sequence length="301" mass="32464">MDKLQALRAFVVVAESGGFSGAARTLGLATSSVTRSVDALEEALGTALLNRTTRQVTLSDAGKTYYARARQILEDLAEADAAVGDRGEEASGPLRVSAPVEFARQCISPHLGAFLSRYPKLDLDITLTDTFSDLVTERIDLAIRLGTPPPDAGVISRHIGTFKRYVVASEAYLSEFGTPVEPADVSAHQALRFSYGTDRQVWIFSKDGVQTEVVVTGRLKTNNSDILREAARSGAGIALLPSWLVAPDVQSGRLTKLFEGYEVNPNHARSAVTALYLPNQRGSRRISAFIELVTTTADLQP</sequence>
<keyword evidence="2" id="KW-0805">Transcription regulation</keyword>
<accession>A0A4P7D5D6</accession>
<dbReference type="PANTHER" id="PTHR30537">
    <property type="entry name" value="HTH-TYPE TRANSCRIPTIONAL REGULATOR"/>
    <property type="match status" value="1"/>
</dbReference>
<gene>
    <name evidence="6" type="ORF">E1956_33265</name>
</gene>
<dbReference type="GO" id="GO:0003700">
    <property type="term" value="F:DNA-binding transcription factor activity"/>
    <property type="evidence" value="ECO:0007669"/>
    <property type="project" value="InterPro"/>
</dbReference>
<organism evidence="6 7">
    <name type="scientific">Paraburkholderia pallida</name>
    <dbReference type="NCBI Taxonomy" id="2547399"/>
    <lineage>
        <taxon>Bacteria</taxon>
        <taxon>Pseudomonadati</taxon>
        <taxon>Pseudomonadota</taxon>
        <taxon>Betaproteobacteria</taxon>
        <taxon>Burkholderiales</taxon>
        <taxon>Burkholderiaceae</taxon>
        <taxon>Paraburkholderia</taxon>
    </lineage>
</organism>
<dbReference type="KEGG" id="ppai:E1956_33265"/>
<keyword evidence="3" id="KW-0238">DNA-binding</keyword>
<reference evidence="6 7" key="1">
    <citation type="submission" date="2019-03" db="EMBL/GenBank/DDBJ databases">
        <title>Paraburkholderia sp. 7MH5, isolated from subtropical forest soil.</title>
        <authorList>
            <person name="Gao Z.-H."/>
            <person name="Qiu L.-H."/>
        </authorList>
    </citation>
    <scope>NUCLEOTIDE SEQUENCE [LARGE SCALE GENOMIC DNA]</scope>
    <source>
        <strain evidence="6 7">7MH5</strain>
    </source>
</reference>
<name>A0A4P7D5D6_9BURK</name>
<dbReference type="EMBL" id="CP038150">
    <property type="protein sequence ID" value="QBR01995.1"/>
    <property type="molecule type" value="Genomic_DNA"/>
</dbReference>
<dbReference type="Gene3D" id="1.10.10.10">
    <property type="entry name" value="Winged helix-like DNA-binding domain superfamily/Winged helix DNA-binding domain"/>
    <property type="match status" value="1"/>
</dbReference>
<dbReference type="InterPro" id="IPR036390">
    <property type="entry name" value="WH_DNA-bd_sf"/>
</dbReference>
<dbReference type="InterPro" id="IPR000847">
    <property type="entry name" value="LysR_HTH_N"/>
</dbReference>
<dbReference type="Proteomes" id="UP000295727">
    <property type="component" value="Chromosome 3"/>
</dbReference>
<evidence type="ECO:0000256" key="1">
    <source>
        <dbReference type="ARBA" id="ARBA00009437"/>
    </source>
</evidence>
<dbReference type="CDD" id="cd08422">
    <property type="entry name" value="PBP2_CrgA_like"/>
    <property type="match status" value="1"/>
</dbReference>
<evidence type="ECO:0000256" key="2">
    <source>
        <dbReference type="ARBA" id="ARBA00023015"/>
    </source>
</evidence>
<comment type="similarity">
    <text evidence="1">Belongs to the LysR transcriptional regulatory family.</text>
</comment>
<dbReference type="FunFam" id="1.10.10.10:FF:000001">
    <property type="entry name" value="LysR family transcriptional regulator"/>
    <property type="match status" value="1"/>
</dbReference>
<evidence type="ECO:0000313" key="7">
    <source>
        <dbReference type="Proteomes" id="UP000295727"/>
    </source>
</evidence>
<dbReference type="Pfam" id="PF00126">
    <property type="entry name" value="HTH_1"/>
    <property type="match status" value="1"/>
</dbReference>
<keyword evidence="7" id="KW-1185">Reference proteome</keyword>
<dbReference type="InterPro" id="IPR036388">
    <property type="entry name" value="WH-like_DNA-bd_sf"/>
</dbReference>
<evidence type="ECO:0000313" key="6">
    <source>
        <dbReference type="EMBL" id="QBR01995.1"/>
    </source>
</evidence>
<dbReference type="InterPro" id="IPR058163">
    <property type="entry name" value="LysR-type_TF_proteobact-type"/>
</dbReference>
<dbReference type="InterPro" id="IPR005119">
    <property type="entry name" value="LysR_subst-bd"/>
</dbReference>
<dbReference type="SUPFAM" id="SSF53850">
    <property type="entry name" value="Periplasmic binding protein-like II"/>
    <property type="match status" value="1"/>
</dbReference>
<keyword evidence="4" id="KW-0804">Transcription</keyword>
<dbReference type="GO" id="GO:0003677">
    <property type="term" value="F:DNA binding"/>
    <property type="evidence" value="ECO:0007669"/>
    <property type="project" value="UniProtKB-KW"/>
</dbReference>
<evidence type="ECO:0000259" key="5">
    <source>
        <dbReference type="PROSITE" id="PS50931"/>
    </source>
</evidence>
<proteinExistence type="inferred from homology"/>
<evidence type="ECO:0000256" key="4">
    <source>
        <dbReference type="ARBA" id="ARBA00023163"/>
    </source>
</evidence>
<dbReference type="PANTHER" id="PTHR30537:SF5">
    <property type="entry name" value="HTH-TYPE TRANSCRIPTIONAL ACTIVATOR TTDR-RELATED"/>
    <property type="match status" value="1"/>
</dbReference>